<reference evidence="1 2" key="1">
    <citation type="submission" date="2019-11" db="EMBL/GenBank/DDBJ databases">
        <title>Type strains purchased from KCTC, JCM and DSMZ.</title>
        <authorList>
            <person name="Lu H."/>
        </authorList>
    </citation>
    <scope>NUCLEOTIDE SEQUENCE [LARGE SCALE GENOMIC DNA]</scope>
    <source>
        <strain evidence="1 2">DSM 103461</strain>
    </source>
</reference>
<gene>
    <name evidence="1" type="ORF">GM655_18895</name>
</gene>
<protein>
    <recommendedName>
        <fullName evidence="3">Virion structural protein</fullName>
    </recommendedName>
</protein>
<evidence type="ECO:0000313" key="1">
    <source>
        <dbReference type="EMBL" id="MTW34873.1"/>
    </source>
</evidence>
<evidence type="ECO:0000313" key="2">
    <source>
        <dbReference type="Proteomes" id="UP000735592"/>
    </source>
</evidence>
<keyword evidence="2" id="KW-1185">Reference proteome</keyword>
<name>A0ABW9SUN9_9BURK</name>
<comment type="caution">
    <text evidence="1">The sequence shown here is derived from an EMBL/GenBank/DDBJ whole genome shotgun (WGS) entry which is preliminary data.</text>
</comment>
<proteinExistence type="predicted"/>
<dbReference type="RefSeq" id="WP_155436222.1">
    <property type="nucleotide sequence ID" value="NZ_JBHLXK010000002.1"/>
</dbReference>
<evidence type="ECO:0008006" key="3">
    <source>
        <dbReference type="Google" id="ProtNLM"/>
    </source>
</evidence>
<dbReference type="Proteomes" id="UP000735592">
    <property type="component" value="Unassembled WGS sequence"/>
</dbReference>
<accession>A0ABW9SUN9</accession>
<sequence length="238" mass="26204">MQATIYISTEAMTTVNAIAHLDYYDRVSLSDDPATDLTATPGYYLNTNALKLNELPADAKVAVTLSPFDPSTYQQHISIPTNLRGVIFSGAPNLPENYAQIIAYWSPIHLTNYHRGALYYQNVQNEYCVALAEPDDDGESETIDTLVSDALVVVLTGLAATVIDLHPDDFVALTVPINAEMLGIELDGYRSPKDYPVGDQWQSETLFLRVADILTSPNPDYIAIAAIRTELGDYGYTY</sequence>
<dbReference type="EMBL" id="WNKW01000006">
    <property type="protein sequence ID" value="MTW34873.1"/>
    <property type="molecule type" value="Genomic_DNA"/>
</dbReference>
<organism evidence="1 2">
    <name type="scientific">Pseudoduganella danionis</name>
    <dbReference type="NCBI Taxonomy" id="1890295"/>
    <lineage>
        <taxon>Bacteria</taxon>
        <taxon>Pseudomonadati</taxon>
        <taxon>Pseudomonadota</taxon>
        <taxon>Betaproteobacteria</taxon>
        <taxon>Burkholderiales</taxon>
        <taxon>Oxalobacteraceae</taxon>
        <taxon>Telluria group</taxon>
        <taxon>Pseudoduganella</taxon>
    </lineage>
</organism>